<accession>A0A8K0C8N2</accession>
<dbReference type="EMBL" id="VTPC01090906">
    <property type="protein sequence ID" value="KAF2880796.1"/>
    <property type="molecule type" value="Genomic_DNA"/>
</dbReference>
<keyword evidence="3" id="KW-1185">Reference proteome</keyword>
<sequence length="159" mass="18576">MNLNATESNSEPFSARSSDDYEPESSDYSDSENKNYTTRRPNYKQNIVKNESVVPCKRKRKRNPEMRKRNIRKRKLASGEEHINTADKVVPARKTGPDLFSRFDIRHRHASFPITLPEAENKAYDGQFALQKLKYNDVMTLTSKYVSEDCMPYYQSLKK</sequence>
<dbReference type="Proteomes" id="UP000801492">
    <property type="component" value="Unassembled WGS sequence"/>
</dbReference>
<comment type="caution">
    <text evidence="2">The sequence shown here is derived from an EMBL/GenBank/DDBJ whole genome shotgun (WGS) entry which is preliminary data.</text>
</comment>
<organism evidence="2 3">
    <name type="scientific">Ignelater luminosus</name>
    <name type="common">Cucubano</name>
    <name type="synonym">Pyrophorus luminosus</name>
    <dbReference type="NCBI Taxonomy" id="2038154"/>
    <lineage>
        <taxon>Eukaryota</taxon>
        <taxon>Metazoa</taxon>
        <taxon>Ecdysozoa</taxon>
        <taxon>Arthropoda</taxon>
        <taxon>Hexapoda</taxon>
        <taxon>Insecta</taxon>
        <taxon>Pterygota</taxon>
        <taxon>Neoptera</taxon>
        <taxon>Endopterygota</taxon>
        <taxon>Coleoptera</taxon>
        <taxon>Polyphaga</taxon>
        <taxon>Elateriformia</taxon>
        <taxon>Elateroidea</taxon>
        <taxon>Elateridae</taxon>
        <taxon>Agrypninae</taxon>
        <taxon>Pyrophorini</taxon>
        <taxon>Ignelater</taxon>
    </lineage>
</organism>
<feature type="compositionally biased region" description="Polar residues" evidence="1">
    <location>
        <begin position="34"/>
        <end position="49"/>
    </location>
</feature>
<name>A0A8K0C8N2_IGNLU</name>
<gene>
    <name evidence="2" type="ORF">ILUMI_25379</name>
</gene>
<dbReference type="AlphaFoldDB" id="A0A8K0C8N2"/>
<protein>
    <submittedName>
        <fullName evidence="2">Uncharacterized protein</fullName>
    </submittedName>
</protein>
<feature type="compositionally biased region" description="Polar residues" evidence="1">
    <location>
        <begin position="1"/>
        <end position="16"/>
    </location>
</feature>
<feature type="region of interest" description="Disordered" evidence="1">
    <location>
        <begin position="1"/>
        <end position="80"/>
    </location>
</feature>
<evidence type="ECO:0000313" key="2">
    <source>
        <dbReference type="EMBL" id="KAF2880796.1"/>
    </source>
</evidence>
<evidence type="ECO:0000256" key="1">
    <source>
        <dbReference type="SAM" id="MobiDB-lite"/>
    </source>
</evidence>
<proteinExistence type="predicted"/>
<evidence type="ECO:0000313" key="3">
    <source>
        <dbReference type="Proteomes" id="UP000801492"/>
    </source>
</evidence>
<feature type="compositionally biased region" description="Acidic residues" evidence="1">
    <location>
        <begin position="20"/>
        <end position="30"/>
    </location>
</feature>
<reference evidence="2" key="1">
    <citation type="submission" date="2019-08" db="EMBL/GenBank/DDBJ databases">
        <title>The genome of the North American firefly Photinus pyralis.</title>
        <authorList>
            <consortium name="Photinus pyralis genome working group"/>
            <person name="Fallon T.R."/>
            <person name="Sander Lower S.E."/>
            <person name="Weng J.-K."/>
        </authorList>
    </citation>
    <scope>NUCLEOTIDE SEQUENCE</scope>
    <source>
        <strain evidence="2">TRF0915ILg1</strain>
        <tissue evidence="2">Whole body</tissue>
    </source>
</reference>